<dbReference type="Pfam" id="PF00027">
    <property type="entry name" value="cNMP_binding"/>
    <property type="match status" value="1"/>
</dbReference>
<dbReference type="Gene3D" id="2.60.120.10">
    <property type="entry name" value="Jelly Rolls"/>
    <property type="match status" value="1"/>
</dbReference>
<dbReference type="OrthoDB" id="7630420at2"/>
<dbReference type="PANTHER" id="PTHR24567:SF74">
    <property type="entry name" value="HTH-TYPE TRANSCRIPTIONAL REGULATOR ARCR"/>
    <property type="match status" value="1"/>
</dbReference>
<accession>A0A6I4SIF1</accession>
<reference evidence="2 3" key="1">
    <citation type="submission" date="2019-12" db="EMBL/GenBank/DDBJ databases">
        <title>Genomic-based taxomic classification of the family Erythrobacteraceae.</title>
        <authorList>
            <person name="Xu L."/>
        </authorList>
    </citation>
    <scope>NUCLEOTIDE SEQUENCE [LARGE SCALE GENOMIC DNA]</scope>
    <source>
        <strain evidence="2 3">JCM 17802</strain>
    </source>
</reference>
<evidence type="ECO:0000313" key="3">
    <source>
        <dbReference type="Proteomes" id="UP000468943"/>
    </source>
</evidence>
<evidence type="ECO:0000259" key="1">
    <source>
        <dbReference type="PROSITE" id="PS50042"/>
    </source>
</evidence>
<sequence>MTREERTEIVKAIFDCDADMAQQLMVALRFVEADHASTIAFQGDPSRACQFVVSGAIGLHALGSEGQYTQISTIEPGEVFGAYPKDDVHAVEAIAQSAVEMLVIGTAQLRELALSNAAIASGLAGLYASQLANVLGRLAARVTLTAKGRVFSELRARTSPDGRIAPVPVVSALAVQAQTSRETASRAISELERRGVMQRQEGFWQISSTRMLEDMVL</sequence>
<dbReference type="PROSITE" id="PS50042">
    <property type="entry name" value="CNMP_BINDING_3"/>
    <property type="match status" value="1"/>
</dbReference>
<protein>
    <submittedName>
        <fullName evidence="2">Cyclic nucleotide-binding domain-containing protein</fullName>
    </submittedName>
</protein>
<feature type="domain" description="Cyclic nucleotide-binding" evidence="1">
    <location>
        <begin position="12"/>
        <end position="81"/>
    </location>
</feature>
<dbReference type="SUPFAM" id="SSF46785">
    <property type="entry name" value="Winged helix' DNA-binding domain"/>
    <property type="match status" value="1"/>
</dbReference>
<dbReference type="Proteomes" id="UP000468943">
    <property type="component" value="Unassembled WGS sequence"/>
</dbReference>
<dbReference type="InterPro" id="IPR018490">
    <property type="entry name" value="cNMP-bd_dom_sf"/>
</dbReference>
<organism evidence="2 3">
    <name type="scientific">Pontixanthobacter gangjinensis</name>
    <dbReference type="NCBI Taxonomy" id="1028742"/>
    <lineage>
        <taxon>Bacteria</taxon>
        <taxon>Pseudomonadati</taxon>
        <taxon>Pseudomonadota</taxon>
        <taxon>Alphaproteobacteria</taxon>
        <taxon>Sphingomonadales</taxon>
        <taxon>Erythrobacteraceae</taxon>
        <taxon>Pontixanthobacter</taxon>
    </lineage>
</organism>
<proteinExistence type="predicted"/>
<evidence type="ECO:0000313" key="2">
    <source>
        <dbReference type="EMBL" id="MXO55373.1"/>
    </source>
</evidence>
<comment type="caution">
    <text evidence="2">The sequence shown here is derived from an EMBL/GenBank/DDBJ whole genome shotgun (WGS) entry which is preliminary data.</text>
</comment>
<dbReference type="Gene3D" id="1.10.10.10">
    <property type="entry name" value="Winged helix-like DNA-binding domain superfamily/Winged helix DNA-binding domain"/>
    <property type="match status" value="1"/>
</dbReference>
<dbReference type="PANTHER" id="PTHR24567">
    <property type="entry name" value="CRP FAMILY TRANSCRIPTIONAL REGULATORY PROTEIN"/>
    <property type="match status" value="1"/>
</dbReference>
<dbReference type="InterPro" id="IPR050397">
    <property type="entry name" value="Env_Response_Regulators"/>
</dbReference>
<gene>
    <name evidence="2" type="ORF">GRI36_00620</name>
</gene>
<dbReference type="InterPro" id="IPR000595">
    <property type="entry name" value="cNMP-bd_dom"/>
</dbReference>
<dbReference type="InterPro" id="IPR036388">
    <property type="entry name" value="WH-like_DNA-bd_sf"/>
</dbReference>
<dbReference type="GO" id="GO:0005829">
    <property type="term" value="C:cytosol"/>
    <property type="evidence" value="ECO:0007669"/>
    <property type="project" value="TreeGrafter"/>
</dbReference>
<dbReference type="RefSeq" id="WP_160596705.1">
    <property type="nucleotide sequence ID" value="NZ_WTYS01000001.1"/>
</dbReference>
<dbReference type="GO" id="GO:0003700">
    <property type="term" value="F:DNA-binding transcription factor activity"/>
    <property type="evidence" value="ECO:0007669"/>
    <property type="project" value="TreeGrafter"/>
</dbReference>
<dbReference type="EMBL" id="WTYS01000001">
    <property type="protein sequence ID" value="MXO55373.1"/>
    <property type="molecule type" value="Genomic_DNA"/>
</dbReference>
<name>A0A6I4SIF1_9SPHN</name>
<dbReference type="CDD" id="cd00038">
    <property type="entry name" value="CAP_ED"/>
    <property type="match status" value="1"/>
</dbReference>
<dbReference type="InterPro" id="IPR036390">
    <property type="entry name" value="WH_DNA-bd_sf"/>
</dbReference>
<dbReference type="AlphaFoldDB" id="A0A6I4SIF1"/>
<keyword evidence="3" id="KW-1185">Reference proteome</keyword>
<dbReference type="SUPFAM" id="SSF51206">
    <property type="entry name" value="cAMP-binding domain-like"/>
    <property type="match status" value="1"/>
</dbReference>
<dbReference type="InterPro" id="IPR014710">
    <property type="entry name" value="RmlC-like_jellyroll"/>
</dbReference>